<dbReference type="Pfam" id="PF16982">
    <property type="entry name" value="Flp1_like"/>
    <property type="match status" value="1"/>
</dbReference>
<dbReference type="EMBL" id="OFSM01000024">
    <property type="protein sequence ID" value="SOY31303.1"/>
    <property type="molecule type" value="Genomic_DNA"/>
</dbReference>
<keyword evidence="1" id="KW-0472">Membrane</keyword>
<protein>
    <recommendedName>
        <fullName evidence="2">Putative Flagellin Flp1-like domain-containing protein</fullName>
    </recommendedName>
</protein>
<proteinExistence type="predicted"/>
<feature type="transmembrane region" description="Helical" evidence="1">
    <location>
        <begin position="16"/>
        <end position="36"/>
    </location>
</feature>
<dbReference type="RefSeq" id="WP_172455219.1">
    <property type="nucleotide sequence ID" value="NZ_CANRXC010000045.1"/>
</dbReference>
<accession>A0A2K4ZLD5</accession>
<keyword evidence="4" id="KW-1185">Reference proteome</keyword>
<organism evidence="3 4">
    <name type="scientific">Acetatifactor muris</name>
    <dbReference type="NCBI Taxonomy" id="879566"/>
    <lineage>
        <taxon>Bacteria</taxon>
        <taxon>Bacillati</taxon>
        <taxon>Bacillota</taxon>
        <taxon>Clostridia</taxon>
        <taxon>Lachnospirales</taxon>
        <taxon>Lachnospiraceae</taxon>
        <taxon>Acetatifactor</taxon>
    </lineage>
</organism>
<evidence type="ECO:0000259" key="2">
    <source>
        <dbReference type="Pfam" id="PF16982"/>
    </source>
</evidence>
<dbReference type="AlphaFoldDB" id="A0A2K4ZLD5"/>
<sequence>MKELKGMREFFTEEDGMGTVEVILIIVVLVGLVIIFKDQITEIVEKLFEKITTQTETV</sequence>
<dbReference type="Proteomes" id="UP000236311">
    <property type="component" value="Unassembled WGS sequence"/>
</dbReference>
<evidence type="ECO:0000313" key="3">
    <source>
        <dbReference type="EMBL" id="SOY31303.1"/>
    </source>
</evidence>
<reference evidence="3 4" key="1">
    <citation type="submission" date="2018-01" db="EMBL/GenBank/DDBJ databases">
        <authorList>
            <person name="Gaut B.S."/>
            <person name="Morton B.R."/>
            <person name="Clegg M.T."/>
            <person name="Duvall M.R."/>
        </authorList>
    </citation>
    <scope>NUCLEOTIDE SEQUENCE [LARGE SCALE GENOMIC DNA]</scope>
    <source>
        <strain evidence="3">GP69</strain>
    </source>
</reference>
<keyword evidence="1" id="KW-1133">Transmembrane helix</keyword>
<name>A0A2K4ZLD5_9FIRM</name>
<dbReference type="InterPro" id="IPR031564">
    <property type="entry name" value="Flp1-like"/>
</dbReference>
<evidence type="ECO:0000256" key="1">
    <source>
        <dbReference type="SAM" id="Phobius"/>
    </source>
</evidence>
<keyword evidence="1" id="KW-0812">Transmembrane</keyword>
<feature type="domain" description="Putative Flagellin Flp1-like" evidence="2">
    <location>
        <begin position="9"/>
        <end position="56"/>
    </location>
</feature>
<gene>
    <name evidence="3" type="ORF">AMURIS_04040</name>
</gene>
<evidence type="ECO:0000313" key="4">
    <source>
        <dbReference type="Proteomes" id="UP000236311"/>
    </source>
</evidence>